<dbReference type="InterPro" id="IPR052744">
    <property type="entry name" value="GPAT/DAPAT"/>
</dbReference>
<organism evidence="4 5">
    <name type="scientific">Cylindrobasidium torrendii FP15055 ss-10</name>
    <dbReference type="NCBI Taxonomy" id="1314674"/>
    <lineage>
        <taxon>Eukaryota</taxon>
        <taxon>Fungi</taxon>
        <taxon>Dikarya</taxon>
        <taxon>Basidiomycota</taxon>
        <taxon>Agaricomycotina</taxon>
        <taxon>Agaricomycetes</taxon>
        <taxon>Agaricomycetidae</taxon>
        <taxon>Agaricales</taxon>
        <taxon>Marasmiineae</taxon>
        <taxon>Physalacriaceae</taxon>
        <taxon>Cylindrobasidium</taxon>
    </lineage>
</organism>
<dbReference type="SMART" id="SM00563">
    <property type="entry name" value="PlsC"/>
    <property type="match status" value="1"/>
</dbReference>
<protein>
    <recommendedName>
        <fullName evidence="3">Phospholipid/glycerol acyltransferase domain-containing protein</fullName>
    </recommendedName>
</protein>
<evidence type="ECO:0000256" key="2">
    <source>
        <dbReference type="SAM" id="Phobius"/>
    </source>
</evidence>
<evidence type="ECO:0000259" key="3">
    <source>
        <dbReference type="SMART" id="SM00563"/>
    </source>
</evidence>
<dbReference type="EMBL" id="KN880438">
    <property type="protein sequence ID" value="KIY73050.1"/>
    <property type="molecule type" value="Genomic_DNA"/>
</dbReference>
<keyword evidence="2" id="KW-1133">Transmembrane helix</keyword>
<dbReference type="InterPro" id="IPR002123">
    <property type="entry name" value="Plipid/glycerol_acylTrfase"/>
</dbReference>
<dbReference type="PANTHER" id="PTHR31605">
    <property type="entry name" value="GLYCEROL-3-PHOSPHATE O-ACYLTRANSFERASE 1"/>
    <property type="match status" value="1"/>
</dbReference>
<feature type="region of interest" description="Disordered" evidence="1">
    <location>
        <begin position="615"/>
        <end position="642"/>
    </location>
</feature>
<proteinExistence type="predicted"/>
<dbReference type="GO" id="GO:0008654">
    <property type="term" value="P:phospholipid biosynthetic process"/>
    <property type="evidence" value="ECO:0007669"/>
    <property type="project" value="TreeGrafter"/>
</dbReference>
<keyword evidence="2" id="KW-0812">Transmembrane</keyword>
<evidence type="ECO:0000313" key="4">
    <source>
        <dbReference type="EMBL" id="KIY73050.1"/>
    </source>
</evidence>
<dbReference type="STRING" id="1314674.A0A0D7BS16"/>
<dbReference type="AlphaFoldDB" id="A0A0D7BS16"/>
<keyword evidence="2" id="KW-0472">Membrane</keyword>
<evidence type="ECO:0000256" key="1">
    <source>
        <dbReference type="SAM" id="MobiDB-lite"/>
    </source>
</evidence>
<accession>A0A0D7BS16</accession>
<keyword evidence="5" id="KW-1185">Reference proteome</keyword>
<dbReference type="Proteomes" id="UP000054007">
    <property type="component" value="Unassembled WGS sequence"/>
</dbReference>
<dbReference type="GO" id="GO:0004366">
    <property type="term" value="F:glycerol-3-phosphate O-acyltransferase activity"/>
    <property type="evidence" value="ECO:0007669"/>
    <property type="project" value="TreeGrafter"/>
</dbReference>
<reference evidence="4 5" key="1">
    <citation type="journal article" date="2015" name="Fungal Genet. Biol.">
        <title>Evolution of novel wood decay mechanisms in Agaricales revealed by the genome sequences of Fistulina hepatica and Cylindrobasidium torrendii.</title>
        <authorList>
            <person name="Floudas D."/>
            <person name="Held B.W."/>
            <person name="Riley R."/>
            <person name="Nagy L.G."/>
            <person name="Koehler G."/>
            <person name="Ransdell A.S."/>
            <person name="Younus H."/>
            <person name="Chow J."/>
            <person name="Chiniquy J."/>
            <person name="Lipzen A."/>
            <person name="Tritt A."/>
            <person name="Sun H."/>
            <person name="Haridas S."/>
            <person name="LaButti K."/>
            <person name="Ohm R.A."/>
            <person name="Kues U."/>
            <person name="Blanchette R.A."/>
            <person name="Grigoriev I.V."/>
            <person name="Minto R.E."/>
            <person name="Hibbett D.S."/>
        </authorList>
    </citation>
    <scope>NUCLEOTIDE SEQUENCE [LARGE SCALE GENOMIC DNA]</scope>
    <source>
        <strain evidence="4 5">FP15055 ss-10</strain>
    </source>
</reference>
<dbReference type="OrthoDB" id="2427554at2759"/>
<feature type="transmembrane region" description="Helical" evidence="2">
    <location>
        <begin position="452"/>
        <end position="473"/>
    </location>
</feature>
<dbReference type="Pfam" id="PF01553">
    <property type="entry name" value="Acyltransferase"/>
    <property type="match status" value="1"/>
</dbReference>
<name>A0A0D7BS16_9AGAR</name>
<dbReference type="SUPFAM" id="SSF69593">
    <property type="entry name" value="Glycerol-3-phosphate (1)-acyltransferase"/>
    <property type="match status" value="1"/>
</dbReference>
<sequence length="724" mass="80059">MASSDIPYDATMLFWRIVLAIFFREIRPRGAYNIPASGPVIFVGAPHHNQFLDLNLGLEVYKETGRRVQFLVAAKSMQRKFVGLCCRLIHAIPVVRAADSAKSGAGTITVSPDDSCLVIGLNSQFTAQLKPKMQIMLPKSFGFAAVDVVEVISDSEVRVKRDFGDKVTAKLRELEEGSSYKVLPYVNQQDMYRHVYEALEKDGSICIFPEGGSHDRTELLPLKAGVSIMALGAMANNANLKVKIVPVGLAYFHAHRFRSRGVVEFGQAFDIPAEYVQMFQQGGVQKREAVEKLLDLIYSALKTVTVRAPDYDTLMLIQAIRRLYQTPFSQPTLGQVVEMNRRLLEGFNSYKDDPRIIQLLRDVKKYNRDLRDLGLRDHQVPRARKASLSLLALLGYRVGLLATWTLLALPGTILNAPMIITASVISRKKAKEALAASTVKIAGRDVLATWKVLISLGMAPVLYSTYAFIAVVLAMRAGLSLKYKILTPLAVVTAMPFASYAALKFGEAGMDVLKSLRPLILALLPGGQKRLDEVKESRKNLSQRVTEIINHFGPTLFEDFHEQMQPLADAPPPSGVPGIWRRISSTGAVDAQGLAFNHPLTWLDERLFGWSHSATRAAPWSDPETRAPSPVETDHDDEGDDDFGDYEQVIGFLPEPSKLGHGRSRANSYADLQKLKLAPLAGLRLPTSLPPGTTPAVELDGIHFTQVRERRPPPSGRQVSMVEE</sequence>
<feature type="domain" description="Phospholipid/glycerol acyltransferase" evidence="3">
    <location>
        <begin position="40"/>
        <end position="252"/>
    </location>
</feature>
<evidence type="ECO:0000313" key="5">
    <source>
        <dbReference type="Proteomes" id="UP000054007"/>
    </source>
</evidence>
<gene>
    <name evidence="4" type="ORF">CYLTODRAFT_440129</name>
</gene>
<dbReference type="GO" id="GO:0016287">
    <property type="term" value="F:glycerone-phosphate O-acyltransferase activity"/>
    <property type="evidence" value="ECO:0007669"/>
    <property type="project" value="TreeGrafter"/>
</dbReference>
<dbReference type="PANTHER" id="PTHR31605:SF0">
    <property type="entry name" value="GLYCEROL-3-PHOSPHATE O-ACYLTRANSFERASE 1"/>
    <property type="match status" value="1"/>
</dbReference>
<feature type="region of interest" description="Disordered" evidence="1">
    <location>
        <begin position="703"/>
        <end position="724"/>
    </location>
</feature>